<dbReference type="PANTHER" id="PTHR42796:SF4">
    <property type="entry name" value="FUMARYLACETOACETATE HYDROLASE DOMAIN-CONTAINING PROTEIN 2A"/>
    <property type="match status" value="1"/>
</dbReference>
<evidence type="ECO:0000256" key="1">
    <source>
        <dbReference type="ARBA" id="ARBA00010211"/>
    </source>
</evidence>
<proteinExistence type="inferred from homology"/>
<name>A0ABU1F4V9_9RHOB</name>
<reference evidence="4 5" key="1">
    <citation type="submission" date="2023-09" db="EMBL/GenBank/DDBJ databases">
        <title>Xinfangfangia sedmenti sp. nov., isolated the sedment.</title>
        <authorList>
            <person name="Xu L."/>
        </authorList>
    </citation>
    <scope>NUCLEOTIDE SEQUENCE [LARGE SCALE GENOMIC DNA]</scope>
    <source>
        <strain evidence="4 5">LG-4</strain>
    </source>
</reference>
<dbReference type="Proteomes" id="UP001247754">
    <property type="component" value="Unassembled WGS sequence"/>
</dbReference>
<keyword evidence="5" id="KW-1185">Reference proteome</keyword>
<comment type="similarity">
    <text evidence="1">Belongs to the FAH family.</text>
</comment>
<feature type="domain" description="Fumarylacetoacetase-like C-terminal" evidence="3">
    <location>
        <begin position="75"/>
        <end position="277"/>
    </location>
</feature>
<protein>
    <submittedName>
        <fullName evidence="4">Fumarylacetoacetate hydrolase family protein</fullName>
    </submittedName>
</protein>
<evidence type="ECO:0000256" key="2">
    <source>
        <dbReference type="ARBA" id="ARBA00022723"/>
    </source>
</evidence>
<dbReference type="GO" id="GO:0016787">
    <property type="term" value="F:hydrolase activity"/>
    <property type="evidence" value="ECO:0007669"/>
    <property type="project" value="UniProtKB-KW"/>
</dbReference>
<dbReference type="InterPro" id="IPR011234">
    <property type="entry name" value="Fumarylacetoacetase-like_C"/>
</dbReference>
<sequence>MKIASYVKDGKPTFGLLTEAGLVTLGGLVPGVDSLRAALAADALPRLAALSQGAAPDAQLADVTLLPPVPDPRRIWGMGLNYAAHAAETGREVTREAPVLFFRDAATVVAHGRPVLRPKVSTHYDFEGELAVIIGKGGRHIPVDRAMDHVAGYACFMDGSVRDYQKRSLPTGKNFESSGAFGPVMVTADEVPDPARLHLTTTLNGAVVQQAGLEQLIHTIPDLIAYFSTILSFEPGDVIATGTPAGVGAARTPPLWLKAGDVVQVEIPGVGQLENRVEDEG</sequence>
<dbReference type="Pfam" id="PF01557">
    <property type="entry name" value="FAA_hydrolase"/>
    <property type="match status" value="1"/>
</dbReference>
<dbReference type="Gene3D" id="3.90.850.10">
    <property type="entry name" value="Fumarylacetoacetase-like, C-terminal domain"/>
    <property type="match status" value="1"/>
</dbReference>
<accession>A0ABU1F4V9</accession>
<evidence type="ECO:0000313" key="5">
    <source>
        <dbReference type="Proteomes" id="UP001247754"/>
    </source>
</evidence>
<evidence type="ECO:0000259" key="3">
    <source>
        <dbReference type="Pfam" id="PF01557"/>
    </source>
</evidence>
<dbReference type="RefSeq" id="WP_310455676.1">
    <property type="nucleotide sequence ID" value="NZ_JAVKPH010000002.1"/>
</dbReference>
<keyword evidence="2" id="KW-0479">Metal-binding</keyword>
<dbReference type="SUPFAM" id="SSF56529">
    <property type="entry name" value="FAH"/>
    <property type="match status" value="1"/>
</dbReference>
<dbReference type="InterPro" id="IPR036663">
    <property type="entry name" value="Fumarylacetoacetase_C_sf"/>
</dbReference>
<comment type="caution">
    <text evidence="4">The sequence shown here is derived from an EMBL/GenBank/DDBJ whole genome shotgun (WGS) entry which is preliminary data.</text>
</comment>
<evidence type="ECO:0000313" key="4">
    <source>
        <dbReference type="EMBL" id="MDR5651497.1"/>
    </source>
</evidence>
<organism evidence="4 5">
    <name type="scientific">Ruixingdingia sedimenti</name>
    <dbReference type="NCBI Taxonomy" id="3073604"/>
    <lineage>
        <taxon>Bacteria</taxon>
        <taxon>Pseudomonadati</taxon>
        <taxon>Pseudomonadota</taxon>
        <taxon>Alphaproteobacteria</taxon>
        <taxon>Rhodobacterales</taxon>
        <taxon>Paracoccaceae</taxon>
        <taxon>Ruixingdingia</taxon>
    </lineage>
</organism>
<gene>
    <name evidence="4" type="ORF">RGD00_02695</name>
</gene>
<dbReference type="InterPro" id="IPR051121">
    <property type="entry name" value="FAH"/>
</dbReference>
<keyword evidence="4" id="KW-0378">Hydrolase</keyword>
<dbReference type="PANTHER" id="PTHR42796">
    <property type="entry name" value="FUMARYLACETOACETATE HYDROLASE DOMAIN-CONTAINING PROTEIN 2A-RELATED"/>
    <property type="match status" value="1"/>
</dbReference>
<dbReference type="EMBL" id="JAVKPH010000002">
    <property type="protein sequence ID" value="MDR5651497.1"/>
    <property type="molecule type" value="Genomic_DNA"/>
</dbReference>